<keyword evidence="2 5" id="KW-0812">Transmembrane</keyword>
<dbReference type="AlphaFoldDB" id="A0AAE4Z7J3"/>
<feature type="transmembrane region" description="Helical" evidence="5">
    <location>
        <begin position="149"/>
        <end position="170"/>
    </location>
</feature>
<dbReference type="InterPro" id="IPR036938">
    <property type="entry name" value="PAP2/HPO_sf"/>
</dbReference>
<reference evidence="7 8" key="1">
    <citation type="submission" date="2020-01" db="EMBL/GenBank/DDBJ databases">
        <title>Genomes assembled from Gulf of Kutch pelagic sediment metagenomes.</title>
        <authorList>
            <person name="Chandrashekar M."/>
            <person name="Mahajan M.S."/>
            <person name="Dave K.J."/>
            <person name="Vatsa P."/>
            <person name="Nathani N.M."/>
        </authorList>
    </citation>
    <scope>NUCLEOTIDE SEQUENCE [LARGE SCALE GENOMIC DNA]</scope>
    <source>
        <strain evidence="7">KS3-K002</strain>
    </source>
</reference>
<dbReference type="InterPro" id="IPR026841">
    <property type="entry name" value="Aur1/Ipt1"/>
</dbReference>
<evidence type="ECO:0000256" key="3">
    <source>
        <dbReference type="ARBA" id="ARBA00022989"/>
    </source>
</evidence>
<feature type="transmembrane region" description="Helical" evidence="5">
    <location>
        <begin position="182"/>
        <end position="200"/>
    </location>
</feature>
<evidence type="ECO:0000256" key="2">
    <source>
        <dbReference type="ARBA" id="ARBA00022692"/>
    </source>
</evidence>
<comment type="subcellular location">
    <subcellularLocation>
        <location evidence="1">Membrane</location>
        <topology evidence="1">Multi-pass membrane protein</topology>
    </subcellularLocation>
</comment>
<evidence type="ECO:0000256" key="1">
    <source>
        <dbReference type="ARBA" id="ARBA00004141"/>
    </source>
</evidence>
<keyword evidence="4 5" id="KW-0472">Membrane</keyword>
<evidence type="ECO:0000256" key="4">
    <source>
        <dbReference type="ARBA" id="ARBA00023136"/>
    </source>
</evidence>
<gene>
    <name evidence="7" type="ORF">GWO12_01095</name>
</gene>
<dbReference type="Pfam" id="PF14378">
    <property type="entry name" value="PAP2_3"/>
    <property type="match status" value="1"/>
</dbReference>
<proteinExistence type="predicted"/>
<dbReference type="Gene3D" id="1.20.144.10">
    <property type="entry name" value="Phosphatidic acid phosphatase type 2/haloperoxidase"/>
    <property type="match status" value="1"/>
</dbReference>
<evidence type="ECO:0000313" key="7">
    <source>
        <dbReference type="EMBL" id="NIR73701.1"/>
    </source>
</evidence>
<dbReference type="InterPro" id="IPR052185">
    <property type="entry name" value="IPC_Synthase-Related"/>
</dbReference>
<dbReference type="PANTHER" id="PTHR31310">
    <property type="match status" value="1"/>
</dbReference>
<evidence type="ECO:0000313" key="8">
    <source>
        <dbReference type="Proteomes" id="UP000702544"/>
    </source>
</evidence>
<keyword evidence="3 5" id="KW-1133">Transmembrane helix</keyword>
<dbReference type="PANTHER" id="PTHR31310:SF7">
    <property type="entry name" value="PA-PHOSPHATASE RELATED-FAMILY PROTEIN DDB_G0268928"/>
    <property type="match status" value="1"/>
</dbReference>
<dbReference type="GO" id="GO:0016020">
    <property type="term" value="C:membrane"/>
    <property type="evidence" value="ECO:0007669"/>
    <property type="project" value="UniProtKB-SubCell"/>
</dbReference>
<organism evidence="7 8">
    <name type="scientific">Candidatus Kutchimonas denitrificans</name>
    <dbReference type="NCBI Taxonomy" id="3056748"/>
    <lineage>
        <taxon>Bacteria</taxon>
        <taxon>Pseudomonadati</taxon>
        <taxon>Gemmatimonadota</taxon>
        <taxon>Gemmatimonadia</taxon>
        <taxon>Candidatus Palauibacterales</taxon>
        <taxon>Candidatus Palauibacteraceae</taxon>
        <taxon>Candidatus Kutchimonas</taxon>
    </lineage>
</organism>
<protein>
    <submittedName>
        <fullName evidence="7">Phosphatase PAP2 family protein</fullName>
    </submittedName>
</protein>
<dbReference type="EMBL" id="JAACAK010000009">
    <property type="protein sequence ID" value="NIR73701.1"/>
    <property type="molecule type" value="Genomic_DNA"/>
</dbReference>
<dbReference type="Proteomes" id="UP000702544">
    <property type="component" value="Unassembled WGS sequence"/>
</dbReference>
<feature type="domain" description="Inositolphosphotransferase Aur1/Ipt1" evidence="6">
    <location>
        <begin position="141"/>
        <end position="297"/>
    </location>
</feature>
<name>A0AAE4Z7J3_9BACT</name>
<comment type="caution">
    <text evidence="7">The sequence shown here is derived from an EMBL/GenBank/DDBJ whole genome shotgun (WGS) entry which is preliminary data.</text>
</comment>
<evidence type="ECO:0000259" key="6">
    <source>
        <dbReference type="Pfam" id="PF14378"/>
    </source>
</evidence>
<dbReference type="SUPFAM" id="SSF48317">
    <property type="entry name" value="Acid phosphatase/Vanadium-dependent haloperoxidase"/>
    <property type="match status" value="1"/>
</dbReference>
<feature type="transmembrane region" description="Helical" evidence="5">
    <location>
        <begin position="260"/>
        <end position="277"/>
    </location>
</feature>
<evidence type="ECO:0000256" key="5">
    <source>
        <dbReference type="SAM" id="Phobius"/>
    </source>
</evidence>
<accession>A0AAE4Z7J3</accession>
<sequence length="321" mass="35800">MSELGDVALTTPDREVRAAGATATLEIDGVRLVDRLAAVYNAVLAVVWAILIPQWSLAALLFLVHAAAAAMPVLLRRTPQRLTRPVRILRDIYPLLWITAWWIELDSIRRLLHDANFDRVIGELDRAIFGTHLDQIFLPSLNDLWFSELMYLAYFVYYLTVIVPLLYALLWGTAAMKRDMTFRVVLIYVACFVVYIAFPVDGPHWLTEHFQGPHQAGLFYRIEQLLQSGGAALGCSFPSSHVAASTTMAILGFRWLSKPAAYALTVGAVGVIVSTVYTQNHYAIDSVAGIIWAFWIQWTVAPALIHWWECRRGAAAAAGSS</sequence>
<feature type="transmembrane region" description="Helical" evidence="5">
    <location>
        <begin position="87"/>
        <end position="103"/>
    </location>
</feature>
<feature type="transmembrane region" description="Helical" evidence="5">
    <location>
        <begin position="289"/>
        <end position="308"/>
    </location>
</feature>